<evidence type="ECO:0000256" key="2">
    <source>
        <dbReference type="SAM" id="Phobius"/>
    </source>
</evidence>
<feature type="transmembrane region" description="Helical" evidence="2">
    <location>
        <begin position="89"/>
        <end position="116"/>
    </location>
</feature>
<sequence>MYPFWKDLARAPPFGNIKNSSLLPWEERNLHKRQAEAEENAWRLRGLPSSEEDKEAPSPRGTPHPPSDSVNAPRVFAAWRFLAWRRSTVGVALFFLVPLLVLEGFALGGGVLSMMLDLGRMLDSFRERAHGMAVRFGDEWLALFDQSVAGVDVGEAVGTRIAEGQLILDISFWLAVAFHTAGCAVLVLALLRWFSLEGSRKLVRFAFFSLFLGPFVLLLTLPLRTAVIQPFLEGCRAYRAEGGVCSKLEGAAEAADQRAQVVTAIAEARGDDLEKVESALRSAGAGVAAELELQVLSLRATAGQVEMETRQMLSDTETALQEVHASLKEGDREGALSGLARAREVLETAPEVLQKSTEEILETIDALVSFLEALGAETAEALNDARRELMEAVSRLQSFVSLLSTAWKSAEGTTVSRVLATASATADTPLGSLAYATLFCRVCEAGALPWILGFKLALGGLGILAPLLLAVPSAAVRASKVVDFVIPGQAVTKRVRWLANFFSLLVWALSLVITQLAIGGLYSHFSFLLFLLYLVLSTEAAVKAFKRQVTVLVSACGPASLRKRRSEDLSVVAGAFLTETSGGGDSGRSLQGSCEKMRKETRGSDEHEVRLDYVDEVDETGNKKSDGREERRSRWRCCRRRGEPRPWDETLVRVARLLCLLGSGVLMAVIFTLPYVEDIVSFFWRGIAEDRQTRIIRVAIYCVGFTVNYYSIKTAGVVYFADWLIVAAVKDADNDRTVSSSAALARKRESGSEILWRSDCGENEGSGERREDCHSLCQARGGSERVGLVDVERAETSRGVSFVTPESRTKNKSPQSDKEEVARLLREFRLLLLAGPFFNPLCSSCGGGKRRGGNFKQGKEPSAEKRRAQSSYRCCQSFSFPFLSVRLAQTRRAKLPAAASSEEGSGRENRERDEETGMSAEPAPVPDPVRVESEEQKEGCATVQVENARTFPREDKGVRRSEEQRHAVDVLENSDAA</sequence>
<accession>A0A0G4F3Z6</accession>
<keyword evidence="2" id="KW-0812">Transmembrane</keyword>
<feature type="compositionally biased region" description="Basic and acidic residues" evidence="1">
    <location>
        <begin position="904"/>
        <end position="915"/>
    </location>
</feature>
<protein>
    <recommendedName>
        <fullName evidence="4">Transmembrane protein</fullName>
    </recommendedName>
</protein>
<feature type="transmembrane region" description="Helical" evidence="2">
    <location>
        <begin position="170"/>
        <end position="191"/>
    </location>
</feature>
<dbReference type="AlphaFoldDB" id="A0A0G4F3Z6"/>
<proteinExistence type="predicted"/>
<feature type="region of interest" description="Disordered" evidence="1">
    <location>
        <begin position="799"/>
        <end position="819"/>
    </location>
</feature>
<feature type="transmembrane region" description="Helical" evidence="2">
    <location>
        <begin position="497"/>
        <end position="518"/>
    </location>
</feature>
<feature type="transmembrane region" description="Helical" evidence="2">
    <location>
        <begin position="203"/>
        <end position="223"/>
    </location>
</feature>
<dbReference type="EMBL" id="CDMZ01000105">
    <property type="protein sequence ID" value="CEM06735.1"/>
    <property type="molecule type" value="Genomic_DNA"/>
</dbReference>
<feature type="transmembrane region" description="Helical" evidence="2">
    <location>
        <begin position="524"/>
        <end position="542"/>
    </location>
</feature>
<feature type="transmembrane region" description="Helical" evidence="2">
    <location>
        <begin position="450"/>
        <end position="476"/>
    </location>
</feature>
<evidence type="ECO:0000256" key="1">
    <source>
        <dbReference type="SAM" id="MobiDB-lite"/>
    </source>
</evidence>
<evidence type="ECO:0000313" key="3">
    <source>
        <dbReference type="EMBL" id="CEM06735.1"/>
    </source>
</evidence>
<name>A0A0G4F3Z6_9ALVE</name>
<feature type="region of interest" description="Disordered" evidence="1">
    <location>
        <begin position="849"/>
        <end position="868"/>
    </location>
</feature>
<feature type="compositionally biased region" description="Basic and acidic residues" evidence="1">
    <location>
        <begin position="951"/>
        <end position="969"/>
    </location>
</feature>
<evidence type="ECO:0008006" key="4">
    <source>
        <dbReference type="Google" id="ProtNLM"/>
    </source>
</evidence>
<gene>
    <name evidence="3" type="ORF">Cvel_15042</name>
</gene>
<feature type="transmembrane region" description="Helical" evidence="2">
    <location>
        <begin position="654"/>
        <end position="676"/>
    </location>
</feature>
<feature type="region of interest" description="Disordered" evidence="1">
    <location>
        <begin position="894"/>
        <end position="977"/>
    </location>
</feature>
<reference evidence="3" key="1">
    <citation type="submission" date="2014-11" db="EMBL/GenBank/DDBJ databases">
        <authorList>
            <person name="Otto D Thomas"/>
            <person name="Naeem Raeece"/>
        </authorList>
    </citation>
    <scope>NUCLEOTIDE SEQUENCE</scope>
</reference>
<feature type="compositionally biased region" description="Basic and acidic residues" evidence="1">
    <location>
        <begin position="857"/>
        <end position="867"/>
    </location>
</feature>
<organism evidence="3">
    <name type="scientific">Chromera velia CCMP2878</name>
    <dbReference type="NCBI Taxonomy" id="1169474"/>
    <lineage>
        <taxon>Eukaryota</taxon>
        <taxon>Sar</taxon>
        <taxon>Alveolata</taxon>
        <taxon>Colpodellida</taxon>
        <taxon>Chromeraceae</taxon>
        <taxon>Chromera</taxon>
    </lineage>
</organism>
<dbReference type="VEuPathDB" id="CryptoDB:Cvel_15042"/>
<feature type="region of interest" description="Disordered" evidence="1">
    <location>
        <begin position="39"/>
        <end position="69"/>
    </location>
</feature>
<keyword evidence="2" id="KW-1133">Transmembrane helix</keyword>
<keyword evidence="2" id="KW-0472">Membrane</keyword>
<feature type="compositionally biased region" description="Basic and acidic residues" evidence="1">
    <location>
        <begin position="929"/>
        <end position="938"/>
    </location>
</feature>